<comment type="caution">
    <text evidence="1">The sequence shown here is derived from an EMBL/GenBank/DDBJ whole genome shotgun (WGS) entry which is preliminary data.</text>
</comment>
<gene>
    <name evidence="1" type="ORF">CYK18_03670</name>
</gene>
<evidence type="ECO:0000313" key="2">
    <source>
        <dbReference type="Proteomes" id="UP000234971"/>
    </source>
</evidence>
<dbReference type="RefSeq" id="WP_101785133.1">
    <property type="nucleotide sequence ID" value="NZ_PKIE01000001.1"/>
</dbReference>
<sequence>MNKLKTLIQQVTHYLSRFKKQDKKRGSPKLIKTTRKNVNILVLTGLGFLVFIGATGSLRAITLSSKVTSLEKEVKKAQSSQVVTTTTDTDYRLTYYLNDFVAAYFSFSDKAEEQEAQIEKLNSFYDVEPEIKSQGQKRTPMSLVSARLLLLTENTATYQVTYKQKVGDREEEITTGFNIPFASKNGSYYVSGLPWYSSLSDNQAKGFDKESALRLTASDNLPEKTHKKVKKFLNVFFTNYTTDQDNLDLVGKDLVVLENTTFKSLDYVYLTEDGDAITAYVQVTFEVAANTRSENFTLTLTPKGNSYYVTKVAHTIPKDYAKHEGE</sequence>
<dbReference type="EMBL" id="PKIE01000001">
    <property type="protein sequence ID" value="PLA61301.1"/>
    <property type="molecule type" value="Genomic_DNA"/>
</dbReference>
<proteinExistence type="predicted"/>
<dbReference type="InterPro" id="IPR035628">
    <property type="entry name" value="TcpC_C"/>
</dbReference>
<protein>
    <submittedName>
        <fullName evidence="1">Conjugal transfer protein</fullName>
    </submittedName>
</protein>
<evidence type="ECO:0000313" key="1">
    <source>
        <dbReference type="EMBL" id="PLA61301.1"/>
    </source>
</evidence>
<organism evidence="1 2">
    <name type="scientific">Streptococcus mitis</name>
    <dbReference type="NCBI Taxonomy" id="28037"/>
    <lineage>
        <taxon>Bacteria</taxon>
        <taxon>Bacillati</taxon>
        <taxon>Bacillota</taxon>
        <taxon>Bacilli</taxon>
        <taxon>Lactobacillales</taxon>
        <taxon>Streptococcaceae</taxon>
        <taxon>Streptococcus</taxon>
        <taxon>Streptococcus mitis group</taxon>
    </lineage>
</organism>
<dbReference type="CDD" id="cd16428">
    <property type="entry name" value="TcpC_C"/>
    <property type="match status" value="1"/>
</dbReference>
<accession>A0A2I1Z2E6</accession>
<name>A0A2I1Z2E6_STRMT</name>
<dbReference type="InterPro" id="IPR024735">
    <property type="entry name" value="TcpC"/>
</dbReference>
<reference evidence="1 2" key="1">
    <citation type="submission" date="2017-12" db="EMBL/GenBank/DDBJ databases">
        <title>Phylogenetic diversity of female urinary microbiome.</title>
        <authorList>
            <person name="Thomas-White K."/>
            <person name="Wolfe A.J."/>
        </authorList>
    </citation>
    <scope>NUCLEOTIDE SEQUENCE [LARGE SCALE GENOMIC DNA]</scope>
    <source>
        <strain evidence="1 2">UMB1341</strain>
    </source>
</reference>
<dbReference type="CDD" id="cd16386">
    <property type="entry name" value="TcpC_N"/>
    <property type="match status" value="1"/>
</dbReference>
<dbReference type="Gene3D" id="3.10.450.540">
    <property type="match status" value="2"/>
</dbReference>
<dbReference type="Pfam" id="PF12642">
    <property type="entry name" value="TpcC"/>
    <property type="match status" value="1"/>
</dbReference>
<dbReference type="AlphaFoldDB" id="A0A2I1Z2E6"/>
<dbReference type="Proteomes" id="UP000234971">
    <property type="component" value="Unassembled WGS sequence"/>
</dbReference>